<dbReference type="Pfam" id="PF06182">
    <property type="entry name" value="ABC2_membrane_6"/>
    <property type="match status" value="1"/>
</dbReference>
<keyword evidence="2" id="KW-1133">Transmembrane helix</keyword>
<dbReference type="EMBL" id="CP048882">
    <property type="protein sequence ID" value="QPP08664.1"/>
    <property type="molecule type" value="Genomic_DNA"/>
</dbReference>
<dbReference type="PANTHER" id="PTHR36833">
    <property type="entry name" value="SLR0610 PROTEIN-RELATED"/>
    <property type="match status" value="1"/>
</dbReference>
<dbReference type="PANTHER" id="PTHR36833:SF1">
    <property type="entry name" value="INTEGRAL MEMBRANE TRANSPORT PROTEIN"/>
    <property type="match status" value="1"/>
</dbReference>
<feature type="transmembrane region" description="Helical" evidence="2">
    <location>
        <begin position="300"/>
        <end position="316"/>
    </location>
</feature>
<feature type="transmembrane region" description="Helical" evidence="2">
    <location>
        <begin position="124"/>
        <end position="149"/>
    </location>
</feature>
<reference evidence="4" key="1">
    <citation type="submission" date="2020-02" db="EMBL/GenBank/DDBJ databases">
        <title>Streptomyces sp. ASO4wet.</title>
        <authorList>
            <person name="Risdian C."/>
            <person name="Landwehr W."/>
            <person name="Schupp P."/>
            <person name="Wink J."/>
        </authorList>
    </citation>
    <scope>NUCLEOTIDE SEQUENCE [LARGE SCALE GENOMIC DNA]</scope>
    <source>
        <strain evidence="4">ASO4wet</strain>
    </source>
</reference>
<dbReference type="Proteomes" id="UP000595046">
    <property type="component" value="Chromosome"/>
</dbReference>
<sequence length="365" mass="38708">MCCWASTRGQGCCRPSRSRRCGPWCCWGRAGRCSRSPRGRWWSRVAEPTLSGGARTGVTDPHAGVTGPREAGAYVTGGPARKPAGDADGPEAEGPLARLGWGLRAYCFIAVMWVRSTMAYRASFVMMAVGNFAMSALDFVAIMIMFSHVEVLGGFTLHEVALLYGTSAASLGLADLLLGSFDRIGTRVRDGTMDTILVRPVPALAQVAADRFALRRLGRIGQSVLVLGWALSGVQLAGGAWTPLLLAVTVLSGTAIFGSVFVVGGAFQFVAQDAAEVQNSFTYGGATLLQYPPTVFAKDMVRGVTFVIPLAFINWLPVLRLLGRDDPLRLPGWVDFAGPAVAAACCVLAGLAWRAGLRAYRSTGS</sequence>
<keyword evidence="2" id="KW-0472">Membrane</keyword>
<evidence type="ECO:0000313" key="3">
    <source>
        <dbReference type="EMBL" id="QPP08664.1"/>
    </source>
</evidence>
<keyword evidence="2" id="KW-0812">Transmembrane</keyword>
<keyword evidence="4" id="KW-1185">Reference proteome</keyword>
<evidence type="ECO:0000313" key="4">
    <source>
        <dbReference type="Proteomes" id="UP000595046"/>
    </source>
</evidence>
<dbReference type="AlphaFoldDB" id="A0A7T1WTJ8"/>
<dbReference type="KEGG" id="sbat:G4Z16_22190"/>
<feature type="transmembrane region" description="Helical" evidence="2">
    <location>
        <begin position="244"/>
        <end position="271"/>
    </location>
</feature>
<accession>A0A7T1WTJ8</accession>
<feature type="region of interest" description="Disordered" evidence="1">
    <location>
        <begin position="52"/>
        <end position="90"/>
    </location>
</feature>
<organism evidence="3 4">
    <name type="scientific">Streptomyces bathyalis</name>
    <dbReference type="NCBI Taxonomy" id="2710756"/>
    <lineage>
        <taxon>Bacteria</taxon>
        <taxon>Bacillati</taxon>
        <taxon>Actinomycetota</taxon>
        <taxon>Actinomycetes</taxon>
        <taxon>Kitasatosporales</taxon>
        <taxon>Streptomycetaceae</taxon>
        <taxon>Streptomyces</taxon>
    </lineage>
</organism>
<evidence type="ECO:0000256" key="1">
    <source>
        <dbReference type="SAM" id="MobiDB-lite"/>
    </source>
</evidence>
<name>A0A7T1WTJ8_9ACTN</name>
<feature type="transmembrane region" description="Helical" evidence="2">
    <location>
        <begin position="220"/>
        <end position="238"/>
    </location>
</feature>
<feature type="transmembrane region" description="Helical" evidence="2">
    <location>
        <begin position="336"/>
        <end position="357"/>
    </location>
</feature>
<dbReference type="InterPro" id="IPR010390">
    <property type="entry name" value="ABC-2_transporter-like"/>
</dbReference>
<feature type="transmembrane region" description="Helical" evidence="2">
    <location>
        <begin position="161"/>
        <end position="181"/>
    </location>
</feature>
<proteinExistence type="predicted"/>
<evidence type="ECO:0000256" key="2">
    <source>
        <dbReference type="SAM" id="Phobius"/>
    </source>
</evidence>
<gene>
    <name evidence="3" type="ORF">G4Z16_22190</name>
</gene>
<protein>
    <submittedName>
        <fullName evidence="3">Transporter</fullName>
    </submittedName>
</protein>